<gene>
    <name evidence="1" type="ORF">CDAR_508911</name>
</gene>
<dbReference type="EMBL" id="BPLQ01001079">
    <property type="protein sequence ID" value="GIX78182.1"/>
    <property type="molecule type" value="Genomic_DNA"/>
</dbReference>
<organism evidence="1 2">
    <name type="scientific">Caerostris darwini</name>
    <dbReference type="NCBI Taxonomy" id="1538125"/>
    <lineage>
        <taxon>Eukaryota</taxon>
        <taxon>Metazoa</taxon>
        <taxon>Ecdysozoa</taxon>
        <taxon>Arthropoda</taxon>
        <taxon>Chelicerata</taxon>
        <taxon>Arachnida</taxon>
        <taxon>Araneae</taxon>
        <taxon>Araneomorphae</taxon>
        <taxon>Entelegynae</taxon>
        <taxon>Araneoidea</taxon>
        <taxon>Araneidae</taxon>
        <taxon>Caerostris</taxon>
    </lineage>
</organism>
<proteinExistence type="predicted"/>
<comment type="caution">
    <text evidence="1">The sequence shown here is derived from an EMBL/GenBank/DDBJ whole genome shotgun (WGS) entry which is preliminary data.</text>
</comment>
<reference evidence="1 2" key="1">
    <citation type="submission" date="2021-06" db="EMBL/GenBank/DDBJ databases">
        <title>Caerostris darwini draft genome.</title>
        <authorList>
            <person name="Kono N."/>
            <person name="Arakawa K."/>
        </authorList>
    </citation>
    <scope>NUCLEOTIDE SEQUENCE [LARGE SCALE GENOMIC DNA]</scope>
</reference>
<accession>A0AAV4N082</accession>
<evidence type="ECO:0000313" key="2">
    <source>
        <dbReference type="Proteomes" id="UP001054837"/>
    </source>
</evidence>
<dbReference type="AlphaFoldDB" id="A0AAV4N082"/>
<keyword evidence="2" id="KW-1185">Reference proteome</keyword>
<evidence type="ECO:0000313" key="1">
    <source>
        <dbReference type="EMBL" id="GIX78182.1"/>
    </source>
</evidence>
<sequence length="77" mass="9016">MDAYQQNFSDALAVYETNVTAIKKFSKNINALDGKIYSFALCLFWRKYCLHGTHFVIGCRYSYSSKWDYIIASCMYK</sequence>
<protein>
    <submittedName>
        <fullName evidence="1">Uncharacterized protein</fullName>
    </submittedName>
</protein>
<dbReference type="Proteomes" id="UP001054837">
    <property type="component" value="Unassembled WGS sequence"/>
</dbReference>
<name>A0AAV4N082_9ARAC</name>